<sequence length="130" mass="14860">MTEKSKQRRQMTIEKEGSERRFNDRKSQTSKRRVKGVQGISHKGETEEQKRLRLGTIFTANDYVSTIDMSDERPWPMTGLLIPTQYKAIVSNPVLGTTISGVKIASFSYVAHVSRVLVICTWCDSYFLVQ</sequence>
<proteinExistence type="predicted"/>
<feature type="region of interest" description="Disordered" evidence="1">
    <location>
        <begin position="1"/>
        <end position="46"/>
    </location>
</feature>
<evidence type="ECO:0000313" key="2">
    <source>
        <dbReference type="Proteomes" id="UP000095283"/>
    </source>
</evidence>
<protein>
    <submittedName>
        <fullName evidence="3">Transposase_23 domain-containing protein</fullName>
    </submittedName>
</protein>
<dbReference type="WBParaSite" id="Hba_13110">
    <property type="protein sequence ID" value="Hba_13110"/>
    <property type="gene ID" value="Hba_13110"/>
</dbReference>
<accession>A0A1I7X6Q2</accession>
<keyword evidence="2" id="KW-1185">Reference proteome</keyword>
<name>A0A1I7X6Q2_HETBA</name>
<reference evidence="3" key="1">
    <citation type="submission" date="2016-11" db="UniProtKB">
        <authorList>
            <consortium name="WormBaseParasite"/>
        </authorList>
    </citation>
    <scope>IDENTIFICATION</scope>
</reference>
<evidence type="ECO:0000256" key="1">
    <source>
        <dbReference type="SAM" id="MobiDB-lite"/>
    </source>
</evidence>
<evidence type="ECO:0000313" key="3">
    <source>
        <dbReference type="WBParaSite" id="Hba_13110"/>
    </source>
</evidence>
<dbReference type="AlphaFoldDB" id="A0A1I7X6Q2"/>
<dbReference type="Proteomes" id="UP000095283">
    <property type="component" value="Unplaced"/>
</dbReference>
<feature type="compositionally biased region" description="Basic and acidic residues" evidence="1">
    <location>
        <begin position="1"/>
        <end position="27"/>
    </location>
</feature>
<organism evidence="2 3">
    <name type="scientific">Heterorhabditis bacteriophora</name>
    <name type="common">Entomopathogenic nematode worm</name>
    <dbReference type="NCBI Taxonomy" id="37862"/>
    <lineage>
        <taxon>Eukaryota</taxon>
        <taxon>Metazoa</taxon>
        <taxon>Ecdysozoa</taxon>
        <taxon>Nematoda</taxon>
        <taxon>Chromadorea</taxon>
        <taxon>Rhabditida</taxon>
        <taxon>Rhabditina</taxon>
        <taxon>Rhabditomorpha</taxon>
        <taxon>Strongyloidea</taxon>
        <taxon>Heterorhabditidae</taxon>
        <taxon>Heterorhabditis</taxon>
    </lineage>
</organism>